<proteinExistence type="predicted"/>
<dbReference type="RefSeq" id="WP_330106174.1">
    <property type="nucleotide sequence ID" value="NZ_JAZDQT010000001.1"/>
</dbReference>
<evidence type="ECO:0000313" key="4">
    <source>
        <dbReference type="Proteomes" id="UP001336835"/>
    </source>
</evidence>
<name>A0ABU7I307_9SPHI</name>
<keyword evidence="1" id="KW-1133">Transmembrane helix</keyword>
<dbReference type="Proteomes" id="UP001336835">
    <property type="component" value="Unassembled WGS sequence"/>
</dbReference>
<protein>
    <submittedName>
        <fullName evidence="3">Uncharacterized protein</fullName>
    </submittedName>
</protein>
<gene>
    <name evidence="3" type="ORF">VRU48_01565</name>
</gene>
<comment type="caution">
    <text evidence="3">The sequence shown here is derived from an EMBL/GenBank/DDBJ whole genome shotgun (WGS) entry which is preliminary data.</text>
</comment>
<reference evidence="3 4" key="1">
    <citation type="submission" date="2024-01" db="EMBL/GenBank/DDBJ databases">
        <title>Pedobacter sp. nov., isolated from fresh soil.</title>
        <authorList>
            <person name="Le N.T.T."/>
        </authorList>
    </citation>
    <scope>NUCLEOTIDE SEQUENCE [LARGE SCALE GENOMIC DNA]</scope>
    <source>
        <strain evidence="3 4">KR3-3</strain>
    </source>
</reference>
<organism evidence="3 4">
    <name type="scientific">Pedobacter albus</name>
    <dbReference type="NCBI Taxonomy" id="3113905"/>
    <lineage>
        <taxon>Bacteria</taxon>
        <taxon>Pseudomonadati</taxon>
        <taxon>Bacteroidota</taxon>
        <taxon>Sphingobacteriia</taxon>
        <taxon>Sphingobacteriales</taxon>
        <taxon>Sphingobacteriaceae</taxon>
        <taxon>Pedobacter</taxon>
    </lineage>
</organism>
<keyword evidence="1" id="KW-0472">Membrane</keyword>
<dbReference type="EMBL" id="JAZDQT010000001">
    <property type="protein sequence ID" value="MEE1943774.1"/>
    <property type="molecule type" value="Genomic_DNA"/>
</dbReference>
<keyword evidence="2" id="KW-0732">Signal</keyword>
<feature type="transmembrane region" description="Helical" evidence="1">
    <location>
        <begin position="105"/>
        <end position="121"/>
    </location>
</feature>
<evidence type="ECO:0000256" key="1">
    <source>
        <dbReference type="SAM" id="Phobius"/>
    </source>
</evidence>
<feature type="chain" id="PRO_5047102634" evidence="2">
    <location>
        <begin position="22"/>
        <end position="129"/>
    </location>
</feature>
<accession>A0ABU7I307</accession>
<feature type="signal peptide" evidence="2">
    <location>
        <begin position="1"/>
        <end position="21"/>
    </location>
</feature>
<evidence type="ECO:0000256" key="2">
    <source>
        <dbReference type="SAM" id="SignalP"/>
    </source>
</evidence>
<evidence type="ECO:0000313" key="3">
    <source>
        <dbReference type="EMBL" id="MEE1943774.1"/>
    </source>
</evidence>
<sequence>MTTKLLAICLAMLLFTVPVFAAVPVDGQACLNHLTGDIFQTRTAAPPISGRYTYANSDPIVQSGSLCFTYVTVGRCYIEGVPGPLSGATWNAVTITVYDCPLDDYAIPFLIAISVSTFFMLKRQKATLA</sequence>
<keyword evidence="1" id="KW-0812">Transmembrane</keyword>
<keyword evidence="4" id="KW-1185">Reference proteome</keyword>